<evidence type="ECO:0000259" key="4">
    <source>
        <dbReference type="PROSITE" id="PS50858"/>
    </source>
</evidence>
<keyword evidence="1 2" id="KW-0175">Coiled coil</keyword>
<feature type="region of interest" description="Disordered" evidence="3">
    <location>
        <begin position="270"/>
        <end position="330"/>
    </location>
</feature>
<dbReference type="GO" id="GO:0005856">
    <property type="term" value="C:cytoskeleton"/>
    <property type="evidence" value="ECO:0007669"/>
    <property type="project" value="TreeGrafter"/>
</dbReference>
<dbReference type="EMBL" id="JAGRRH010000022">
    <property type="protein sequence ID" value="KAG7345746.1"/>
    <property type="molecule type" value="Genomic_DNA"/>
</dbReference>
<protein>
    <submittedName>
        <fullName evidence="5">BSD domain containing protein</fullName>
    </submittedName>
</protein>
<feature type="compositionally biased region" description="Basic and acidic residues" evidence="3">
    <location>
        <begin position="319"/>
        <end position="330"/>
    </location>
</feature>
<dbReference type="PANTHER" id="PTHR32083:SF48">
    <property type="entry name" value="TRANS-GOLGI NETWORK-LOCALIZED SYP41-INTERACTING PROTEIN 1"/>
    <property type="match status" value="1"/>
</dbReference>
<reference evidence="5" key="2">
    <citation type="submission" date="2021-04" db="EMBL/GenBank/DDBJ databases">
        <authorList>
            <person name="Podell S."/>
        </authorList>
    </citation>
    <scope>NUCLEOTIDE SEQUENCE</scope>
    <source>
        <strain evidence="5">Hildebrandi</strain>
    </source>
</reference>
<feature type="region of interest" description="Disordered" evidence="3">
    <location>
        <begin position="226"/>
        <end position="249"/>
    </location>
</feature>
<proteinExistence type="predicted"/>
<dbReference type="PANTHER" id="PTHR32083">
    <property type="entry name" value="CILIA AND FLAGELLA-ASSOCIATED PROTEIN 58-RELATED"/>
    <property type="match status" value="1"/>
</dbReference>
<feature type="compositionally biased region" description="Acidic residues" evidence="3">
    <location>
        <begin position="278"/>
        <end position="318"/>
    </location>
</feature>
<feature type="compositionally biased region" description="Acidic residues" evidence="3">
    <location>
        <begin position="226"/>
        <end position="244"/>
    </location>
</feature>
<dbReference type="OrthoDB" id="49532at2759"/>
<feature type="compositionally biased region" description="Acidic residues" evidence="3">
    <location>
        <begin position="693"/>
        <end position="704"/>
    </location>
</feature>
<feature type="coiled-coil region" evidence="2">
    <location>
        <begin position="385"/>
        <end position="556"/>
    </location>
</feature>
<dbReference type="AlphaFoldDB" id="A0A9K3PGD3"/>
<sequence length="704" mass="78630">MWGTLKKDFGEFVSTVANDATDVLQQLDQGLDGSDVEGRESTMLIDPDTGIPIEYDNNEPTEEESSLSNVQNNKTDMISTNSIPPNPQVATVDEMKAFLMTQDAVFLDVIGTEDDPDATAFLETFDLGTKTEEITNLLETHKDTLEETFSRLIDEVEYAEFWQRFFYRIASDEEKLKITYAHYYDEYVQSMANNKNPTLAAKAALSNVTSFLGGVVHRLVDENNVDDSADEDEEIVDNNNDDDNVPSRFGSSTSAAVKFLTGSVSGVRPPFVLNTAISDDDKEESQDRGDDDDEEEEEEEELGWDDDEEEEDDEEEDRNETVEFKDAEKEKLQEELAQAHEERDMLHKTVTMQSEEIKKLREAIQPEIVAGSNESSQVKILQMQLFEKDAELAALRAQLDDLKNDKDEDENFEAEAATNATAAAREVDRLKEIVAKKDEEIQALKTTQESIQEQNAKAAAATAEMAQELDRMKEEVAAKDREIALLQSSDKTELSFEAEASSAAAKATRELDQLKEVLAKKNNQLLEAEELRVAEVADLRSRLENLQTEKEQVQMSFQSQIDDLKRAQDVFSSEAKSDMENLLIQKDGEIGRLQQSLEEARSALQERATVENIETIRRELVQSQSTIDVLRDQLEHTTTILKEREAEVQALKGPPSPGSTSTGVKVSTDAPSQDNSLAVSEPSVPRKNGGGGDGEDDDGWGDDW</sequence>
<dbReference type="PROSITE" id="PS50858">
    <property type="entry name" value="BSD"/>
    <property type="match status" value="1"/>
</dbReference>
<evidence type="ECO:0000313" key="6">
    <source>
        <dbReference type="Proteomes" id="UP000693970"/>
    </source>
</evidence>
<accession>A0A9K3PGD3</accession>
<comment type="caution">
    <text evidence="5">The sequence shown here is derived from an EMBL/GenBank/DDBJ whole genome shotgun (WGS) entry which is preliminary data.</text>
</comment>
<name>A0A9K3PGD3_9STRA</name>
<evidence type="ECO:0000256" key="2">
    <source>
        <dbReference type="SAM" id="Coils"/>
    </source>
</evidence>
<reference evidence="5" key="1">
    <citation type="journal article" date="2021" name="Sci. Rep.">
        <title>Diploid genomic architecture of Nitzschia inconspicua, an elite biomass production diatom.</title>
        <authorList>
            <person name="Oliver A."/>
            <person name="Podell S."/>
            <person name="Pinowska A."/>
            <person name="Traller J.C."/>
            <person name="Smith S.R."/>
            <person name="McClure R."/>
            <person name="Beliaev A."/>
            <person name="Bohutskyi P."/>
            <person name="Hill E.A."/>
            <person name="Rabines A."/>
            <person name="Zheng H."/>
            <person name="Allen L.Z."/>
            <person name="Kuo A."/>
            <person name="Grigoriev I.V."/>
            <person name="Allen A.E."/>
            <person name="Hazlebeck D."/>
            <person name="Allen E.E."/>
        </authorList>
    </citation>
    <scope>NUCLEOTIDE SEQUENCE</scope>
    <source>
        <strain evidence="5">Hildebrandi</strain>
    </source>
</reference>
<dbReference type="InterPro" id="IPR005607">
    <property type="entry name" value="BSD_dom"/>
</dbReference>
<feature type="region of interest" description="Disordered" evidence="3">
    <location>
        <begin position="646"/>
        <end position="704"/>
    </location>
</feature>
<evidence type="ECO:0000256" key="1">
    <source>
        <dbReference type="ARBA" id="ARBA00023054"/>
    </source>
</evidence>
<keyword evidence="6" id="KW-1185">Reference proteome</keyword>
<feature type="domain" description="BSD" evidence="4">
    <location>
        <begin position="121"/>
        <end position="173"/>
    </location>
</feature>
<evidence type="ECO:0000256" key="3">
    <source>
        <dbReference type="SAM" id="MobiDB-lite"/>
    </source>
</evidence>
<evidence type="ECO:0000313" key="5">
    <source>
        <dbReference type="EMBL" id="KAG7345746.1"/>
    </source>
</evidence>
<gene>
    <name evidence="5" type="ORF">IV203_033277</name>
</gene>
<dbReference type="Proteomes" id="UP000693970">
    <property type="component" value="Unassembled WGS sequence"/>
</dbReference>
<feature type="compositionally biased region" description="Polar residues" evidence="3">
    <location>
        <begin position="658"/>
        <end position="678"/>
    </location>
</feature>
<organism evidence="5 6">
    <name type="scientific">Nitzschia inconspicua</name>
    <dbReference type="NCBI Taxonomy" id="303405"/>
    <lineage>
        <taxon>Eukaryota</taxon>
        <taxon>Sar</taxon>
        <taxon>Stramenopiles</taxon>
        <taxon>Ochrophyta</taxon>
        <taxon>Bacillariophyta</taxon>
        <taxon>Bacillariophyceae</taxon>
        <taxon>Bacillariophycidae</taxon>
        <taxon>Bacillariales</taxon>
        <taxon>Bacillariaceae</taxon>
        <taxon>Nitzschia</taxon>
    </lineage>
</organism>
<dbReference type="Pfam" id="PF03909">
    <property type="entry name" value="BSD"/>
    <property type="match status" value="1"/>
</dbReference>